<organism evidence="2 3">
    <name type="scientific">Catenulispora yoronensis</name>
    <dbReference type="NCBI Taxonomy" id="450799"/>
    <lineage>
        <taxon>Bacteria</taxon>
        <taxon>Bacillati</taxon>
        <taxon>Actinomycetota</taxon>
        <taxon>Actinomycetes</taxon>
        <taxon>Catenulisporales</taxon>
        <taxon>Catenulisporaceae</taxon>
        <taxon>Catenulispora</taxon>
    </lineage>
</organism>
<dbReference type="Proteomes" id="UP001500751">
    <property type="component" value="Unassembled WGS sequence"/>
</dbReference>
<gene>
    <name evidence="2" type="ORF">GCM10009839_68860</name>
</gene>
<feature type="region of interest" description="Disordered" evidence="1">
    <location>
        <begin position="183"/>
        <end position="207"/>
    </location>
</feature>
<proteinExistence type="predicted"/>
<evidence type="ECO:0000313" key="3">
    <source>
        <dbReference type="Proteomes" id="UP001500751"/>
    </source>
</evidence>
<evidence type="ECO:0000256" key="1">
    <source>
        <dbReference type="SAM" id="MobiDB-lite"/>
    </source>
</evidence>
<protein>
    <submittedName>
        <fullName evidence="2">Uncharacterized protein</fullName>
    </submittedName>
</protein>
<name>A0ABN2V637_9ACTN</name>
<sequence>MLPVGKQKKKALENSGRVLNDRAVDKNRKPKGKATAKATKVLNRIADDVEPEDPAEVDNFMSTKKIGLPGKADGSNRKDWAVKPLTDAKSQYMDGREDWWGKGALHHLVSKEKLTTIGEQLAKACHGSGGPALRTAALDFWYLCCQLAGEHICEAVRQGSASDAINPVRLLWNMPIMVSLGPPSPANDPGQNFDADTEPVPGGNGERQLTEASEHLLKLEKIWDAADIGLGNYDVTMWQGMHTCLLAAHKVSKKRGRGRRLLYPPLPEQWLNDSYTHQVIKQGLVKFLGTKDGIERFRGARFPEGGALSNTDAAVFLEDTLILGADAKKYNLERTCTIVLDGAKAELIVQVSTKTLQHICRRHTLTFFDFGGTERPVNTLWPNVTSFVKMHHMVDVELMPAVVEGCTRALRFVDTEDMHQSTEVDVAHVPNPPWGTLYMKINISKFPDENVVTVKVKTIAPDGEQALGFLRADLNAMKAHFRPYHVKKR</sequence>
<reference evidence="2 3" key="1">
    <citation type="journal article" date="2019" name="Int. J. Syst. Evol. Microbiol.">
        <title>The Global Catalogue of Microorganisms (GCM) 10K type strain sequencing project: providing services to taxonomists for standard genome sequencing and annotation.</title>
        <authorList>
            <consortium name="The Broad Institute Genomics Platform"/>
            <consortium name="The Broad Institute Genome Sequencing Center for Infectious Disease"/>
            <person name="Wu L."/>
            <person name="Ma J."/>
        </authorList>
    </citation>
    <scope>NUCLEOTIDE SEQUENCE [LARGE SCALE GENOMIC DNA]</scope>
    <source>
        <strain evidence="2 3">JCM 16014</strain>
    </source>
</reference>
<keyword evidence="3" id="KW-1185">Reference proteome</keyword>
<accession>A0ABN2V637</accession>
<dbReference type="EMBL" id="BAAAQN010000052">
    <property type="protein sequence ID" value="GAA2051868.1"/>
    <property type="molecule type" value="Genomic_DNA"/>
</dbReference>
<feature type="region of interest" description="Disordered" evidence="1">
    <location>
        <begin position="1"/>
        <end position="36"/>
    </location>
</feature>
<comment type="caution">
    <text evidence="2">The sequence shown here is derived from an EMBL/GenBank/DDBJ whole genome shotgun (WGS) entry which is preliminary data.</text>
</comment>
<evidence type="ECO:0000313" key="2">
    <source>
        <dbReference type="EMBL" id="GAA2051868.1"/>
    </source>
</evidence>